<evidence type="ECO:0000313" key="1">
    <source>
        <dbReference type="EMBL" id="VDR28407.1"/>
    </source>
</evidence>
<dbReference type="Gene3D" id="3.40.640.10">
    <property type="entry name" value="Type I PLP-dependent aspartate aminotransferase-like (Major domain)"/>
    <property type="match status" value="1"/>
</dbReference>
<dbReference type="AlphaFoldDB" id="A0A3P8JZ28"/>
<proteinExistence type="predicted"/>
<accession>A0A3P8JZ28</accession>
<dbReference type="KEGG" id="rtg:NCTC13098_04791"/>
<gene>
    <name evidence="1" type="primary">pucG_1</name>
    <name evidence="1" type="ORF">NCTC13098_04791</name>
</gene>
<organism evidence="1 2">
    <name type="scientific">Raoultella terrigena</name>
    <name type="common">Klebsiella terrigena</name>
    <dbReference type="NCBI Taxonomy" id="577"/>
    <lineage>
        <taxon>Bacteria</taxon>
        <taxon>Pseudomonadati</taxon>
        <taxon>Pseudomonadota</taxon>
        <taxon>Gammaproteobacteria</taxon>
        <taxon>Enterobacterales</taxon>
        <taxon>Enterobacteriaceae</taxon>
        <taxon>Klebsiella/Raoultella group</taxon>
        <taxon>Raoultella</taxon>
    </lineage>
</organism>
<name>A0A3P8JZ28_RAOTE</name>
<protein>
    <submittedName>
        <fullName evidence="1">Purine catabolism protein PucG</fullName>
        <ecNumber evidence="1">2.-.-.-</ecNumber>
    </submittedName>
</protein>
<sequence>MTLSARMEEAIRRRRCVEEGIRTEAHLDGVDEAIYSNYFDLGMIMDYWGPERLNHHIPRPPRRCSPPANAPA</sequence>
<dbReference type="GO" id="GO:0016740">
    <property type="term" value="F:transferase activity"/>
    <property type="evidence" value="ECO:0007669"/>
    <property type="project" value="UniProtKB-KW"/>
</dbReference>
<dbReference type="InterPro" id="IPR015421">
    <property type="entry name" value="PyrdxlP-dep_Trfase_major"/>
</dbReference>
<reference evidence="1 2" key="1">
    <citation type="submission" date="2018-12" db="EMBL/GenBank/DDBJ databases">
        <authorList>
            <consortium name="Pathogen Informatics"/>
        </authorList>
    </citation>
    <scope>NUCLEOTIDE SEQUENCE [LARGE SCALE GENOMIC DNA]</scope>
    <source>
        <strain evidence="1 2">NCTC13098</strain>
    </source>
</reference>
<keyword evidence="1" id="KW-0808">Transferase</keyword>
<dbReference type="Proteomes" id="UP000274346">
    <property type="component" value="Chromosome"/>
</dbReference>
<evidence type="ECO:0000313" key="2">
    <source>
        <dbReference type="Proteomes" id="UP000274346"/>
    </source>
</evidence>
<dbReference type="EMBL" id="LR131271">
    <property type="protein sequence ID" value="VDR28407.1"/>
    <property type="molecule type" value="Genomic_DNA"/>
</dbReference>
<dbReference type="EC" id="2.-.-.-" evidence="1"/>